<name>A0ABQ2YHM6_9GAMM</name>
<evidence type="ECO:0000313" key="2">
    <source>
        <dbReference type="Proteomes" id="UP000653056"/>
    </source>
</evidence>
<accession>A0ABQ2YHM6</accession>
<gene>
    <name evidence="1" type="ORF">GCM10007160_08300</name>
</gene>
<protein>
    <submittedName>
        <fullName evidence="1">Uncharacterized protein</fullName>
    </submittedName>
</protein>
<dbReference type="Proteomes" id="UP000653056">
    <property type="component" value="Unassembled WGS sequence"/>
</dbReference>
<reference evidence="2" key="1">
    <citation type="journal article" date="2019" name="Int. J. Syst. Evol. Microbiol.">
        <title>The Global Catalogue of Microorganisms (GCM) 10K type strain sequencing project: providing services to taxonomists for standard genome sequencing and annotation.</title>
        <authorList>
            <consortium name="The Broad Institute Genomics Platform"/>
            <consortium name="The Broad Institute Genome Sequencing Center for Infectious Disease"/>
            <person name="Wu L."/>
            <person name="Ma J."/>
        </authorList>
    </citation>
    <scope>NUCLEOTIDE SEQUENCE [LARGE SCALE GENOMIC DNA]</scope>
    <source>
        <strain evidence="2">KCTC 22228</strain>
    </source>
</reference>
<evidence type="ECO:0000313" key="1">
    <source>
        <dbReference type="EMBL" id="GGX83413.1"/>
    </source>
</evidence>
<proteinExistence type="predicted"/>
<sequence>MGFDAMRTHLVSLSMALLGSTVCEAISFRGSAMDRADSIGKDVYALSGRPGEATRV</sequence>
<organism evidence="1 2">
    <name type="scientific">Litchfieldella qijiaojingensis</name>
    <dbReference type="NCBI Taxonomy" id="980347"/>
    <lineage>
        <taxon>Bacteria</taxon>
        <taxon>Pseudomonadati</taxon>
        <taxon>Pseudomonadota</taxon>
        <taxon>Gammaproteobacteria</taxon>
        <taxon>Oceanospirillales</taxon>
        <taxon>Halomonadaceae</taxon>
        <taxon>Litchfieldella</taxon>
    </lineage>
</organism>
<dbReference type="EMBL" id="BMXS01000003">
    <property type="protein sequence ID" value="GGX83413.1"/>
    <property type="molecule type" value="Genomic_DNA"/>
</dbReference>
<comment type="caution">
    <text evidence="1">The sequence shown here is derived from an EMBL/GenBank/DDBJ whole genome shotgun (WGS) entry which is preliminary data.</text>
</comment>
<keyword evidence="2" id="KW-1185">Reference proteome</keyword>